<dbReference type="Gene3D" id="1.20.90.10">
    <property type="entry name" value="Phospholipase A2 domain"/>
    <property type="match status" value="1"/>
</dbReference>
<name>A0A0H3W5L1_9CNID</name>
<dbReference type="EC" id="3.1.1.4" evidence="2"/>
<proteinExistence type="evidence at transcript level"/>
<feature type="signal peptide" evidence="1">
    <location>
        <begin position="1"/>
        <end position="19"/>
    </location>
</feature>
<feature type="chain" id="PRO_5005203480" evidence="1">
    <location>
        <begin position="20"/>
        <end position="167"/>
    </location>
</feature>
<evidence type="ECO:0000313" key="2">
    <source>
        <dbReference type="EMBL" id="AKK23748.1"/>
    </source>
</evidence>
<accession>A0A0H3W5L1</accession>
<dbReference type="GO" id="GO:0050482">
    <property type="term" value="P:arachidonate secretion"/>
    <property type="evidence" value="ECO:0007669"/>
    <property type="project" value="InterPro"/>
</dbReference>
<dbReference type="InterPro" id="IPR036444">
    <property type="entry name" value="PLipase_A2_dom_sf"/>
</dbReference>
<sequence length="167" mass="18897">MQVLVLLFSISLNFILTCGCPSDTLTNGCSVPINSTSFPYKVFFHPACQRHDVCYSCGQMHSWSRANCDSGFLNDMIGICRTTNSNLRKRRHIEDYMPLLRHKLKRSIRATEPDDLVYALWGTVCEWAAGAYYQTVRLFGTKHYDDVSPAHICIHQCAIDNGTPNIS</sequence>
<dbReference type="InterPro" id="IPR038875">
    <property type="entry name" value="PLA2_conodipine-like"/>
</dbReference>
<dbReference type="GO" id="GO:0004623">
    <property type="term" value="F:phospholipase A2 activity"/>
    <property type="evidence" value="ECO:0007669"/>
    <property type="project" value="UniProtKB-EC"/>
</dbReference>
<keyword evidence="1" id="KW-0732">Signal</keyword>
<dbReference type="AlphaFoldDB" id="A0A0H3W5L1"/>
<evidence type="ECO:0000256" key="1">
    <source>
        <dbReference type="SAM" id="SignalP"/>
    </source>
</evidence>
<gene>
    <name evidence="2" type="primary">PLA2</name>
</gene>
<dbReference type="SUPFAM" id="SSF48619">
    <property type="entry name" value="Phospholipase A2, PLA2"/>
    <property type="match status" value="1"/>
</dbReference>
<dbReference type="GO" id="GO:0006644">
    <property type="term" value="P:phospholipid metabolic process"/>
    <property type="evidence" value="ECO:0007669"/>
    <property type="project" value="InterPro"/>
</dbReference>
<dbReference type="EMBL" id="KP637173">
    <property type="protein sequence ID" value="AKK23748.1"/>
    <property type="molecule type" value="mRNA"/>
</dbReference>
<dbReference type="PANTHER" id="PTHR37687">
    <property type="entry name" value="AGAP006772-PA"/>
    <property type="match status" value="1"/>
</dbReference>
<keyword evidence="2" id="KW-0378">Hydrolase</keyword>
<reference evidence="2" key="1">
    <citation type="submission" date="2015-01" db="EMBL/GenBank/DDBJ databases">
        <title>cDNA cloning and expression analysis of phospholipase A2 gene in the Rhopilema esculentum.</title>
        <authorList>
            <person name="Yang H."/>
            <person name="Zhu L."/>
            <person name="Zhou Y.C."/>
            <person name="Luo R.X."/>
            <person name="Zhuang M.Z."/>
        </authorList>
    </citation>
    <scope>NUCLEOTIDE SEQUENCE</scope>
</reference>
<organism evidence="2">
    <name type="scientific">Rhopilema esculentum</name>
    <dbReference type="NCBI Taxonomy" id="499914"/>
    <lineage>
        <taxon>Eukaryota</taxon>
        <taxon>Metazoa</taxon>
        <taxon>Cnidaria</taxon>
        <taxon>Scyphozoa</taxon>
        <taxon>Rhizostomeae</taxon>
        <taxon>Rhizostomatidae</taxon>
        <taxon>Rhopilema</taxon>
    </lineage>
</organism>
<protein>
    <submittedName>
        <fullName evidence="2">Phospholipase A2</fullName>
        <ecNumber evidence="2">3.1.1.4</ecNumber>
    </submittedName>
</protein>
<dbReference type="PANTHER" id="PTHR37687:SF1">
    <property type="entry name" value="AGAP006772-PA"/>
    <property type="match status" value="1"/>
</dbReference>